<keyword evidence="2" id="KW-1185">Reference proteome</keyword>
<reference evidence="2" key="1">
    <citation type="journal article" date="2016" name="Genome Announc.">
        <title>Revised genome sequence of the purple photosynthetic bacterium Blastochloris viridis.</title>
        <authorList>
            <person name="Liu L.N."/>
            <person name="Faulkner M."/>
            <person name="Liu X."/>
            <person name="Huang F."/>
            <person name="Darby A.C."/>
            <person name="Hall N."/>
        </authorList>
    </citation>
    <scope>NUCLEOTIDE SEQUENCE [LARGE SCALE GENOMIC DNA]</scope>
    <source>
        <strain evidence="2">ATCC 19567 / DSM 133 / F</strain>
    </source>
</reference>
<accession>A0A0P0JLC9</accession>
<dbReference type="RefSeq" id="WP_055037221.1">
    <property type="nucleotide sequence ID" value="NZ_AP014854.2"/>
</dbReference>
<gene>
    <name evidence="1" type="ORF">BVIRIDIS_10990</name>
</gene>
<dbReference type="STRING" id="1079.BVIR_1654"/>
<evidence type="ECO:0000313" key="2">
    <source>
        <dbReference type="Proteomes" id="UP000065734"/>
    </source>
</evidence>
<dbReference type="EMBL" id="LN907867">
    <property type="protein sequence ID" value="CUU42096.1"/>
    <property type="molecule type" value="Genomic_DNA"/>
</dbReference>
<dbReference type="KEGG" id="bvr:BVIR_1654"/>
<proteinExistence type="predicted"/>
<dbReference type="AlphaFoldDB" id="A0A0P0JLC9"/>
<name>A0A0P0JLC9_BLAVI</name>
<evidence type="ECO:0000313" key="1">
    <source>
        <dbReference type="EMBL" id="CUU42096.1"/>
    </source>
</evidence>
<organism evidence="1 2">
    <name type="scientific">Blastochloris viridis</name>
    <name type="common">Rhodopseudomonas viridis</name>
    <dbReference type="NCBI Taxonomy" id="1079"/>
    <lineage>
        <taxon>Bacteria</taxon>
        <taxon>Pseudomonadati</taxon>
        <taxon>Pseudomonadota</taxon>
        <taxon>Alphaproteobacteria</taxon>
        <taxon>Hyphomicrobiales</taxon>
        <taxon>Blastochloridaceae</taxon>
        <taxon>Blastochloris</taxon>
    </lineage>
</organism>
<sequence>MARNSLPGAAAVGLMAALVGSVLVQPAEAWRGHKDTARVAPEAIDDGPYAFDAAACDPDGFVGGPVVPGYYGGPVYYGGPAVSYPPPPRRWRTAPVEQSNDVYFRRWYETR</sequence>
<protein>
    <submittedName>
        <fullName evidence="1">Uncharacterized protein</fullName>
    </submittedName>
</protein>
<dbReference type="Proteomes" id="UP000065734">
    <property type="component" value="Chromosome I"/>
</dbReference>